<feature type="compositionally biased region" description="Polar residues" evidence="1">
    <location>
        <begin position="33"/>
        <end position="44"/>
    </location>
</feature>
<evidence type="ECO:0000256" key="1">
    <source>
        <dbReference type="SAM" id="MobiDB-lite"/>
    </source>
</evidence>
<feature type="non-terminal residue" evidence="2">
    <location>
        <position position="398"/>
    </location>
</feature>
<dbReference type="AlphaFoldDB" id="A0AAV2QMK3"/>
<feature type="region of interest" description="Disordered" evidence="1">
    <location>
        <begin position="346"/>
        <end position="398"/>
    </location>
</feature>
<protein>
    <submittedName>
        <fullName evidence="2">Uncharacterized protein</fullName>
    </submittedName>
</protein>
<name>A0AAV2QMK3_MEGNR</name>
<feature type="region of interest" description="Disordered" evidence="1">
    <location>
        <begin position="13"/>
        <end position="47"/>
    </location>
</feature>
<sequence length="398" mass="45279">MGTMKLRIILEGSTSPSKRTVSSSSGEEPGKVSLNTTCSGSETGTLGKVSRESRNSCLYASLLIIELSTPPHHYDVTCELYLTQKNRTETWVLYTRLSFESLENNIPSLTLFILGTRGNIIAIFNMFNLNTFIRTIFKKRSMFYCQNTVFSNVLNTSYYSNFFHQTVWFKTYGNLMTRGGVSLKIPSARRIMVNRALDNIGKMDILITWLGCTWIQKSMCYLRSVKLTLLASINGKIYSYERANFKERTMGDCERYNNIIMHETIRVAVIQQLMGLTTAPPELKRIMEASFLEYYDHYIEICEKNLHKDSQIMEDPFGEKRGRFCYKILLKNLKLLKTQIENNGIPDLPINPSSSSQLPAESDDVSSIISSLSEPEDAVVEGSSPTAHEFFESDTEPF</sequence>
<dbReference type="EMBL" id="CAXKWB010008775">
    <property type="protein sequence ID" value="CAL4092395.1"/>
    <property type="molecule type" value="Genomic_DNA"/>
</dbReference>
<gene>
    <name evidence="2" type="ORF">MNOR_LOCUS14582</name>
</gene>
<evidence type="ECO:0000313" key="3">
    <source>
        <dbReference type="Proteomes" id="UP001497623"/>
    </source>
</evidence>
<accession>A0AAV2QMK3</accession>
<feature type="compositionally biased region" description="Low complexity" evidence="1">
    <location>
        <begin position="13"/>
        <end position="25"/>
    </location>
</feature>
<keyword evidence="3" id="KW-1185">Reference proteome</keyword>
<dbReference type="Proteomes" id="UP001497623">
    <property type="component" value="Unassembled WGS sequence"/>
</dbReference>
<reference evidence="2 3" key="1">
    <citation type="submission" date="2024-05" db="EMBL/GenBank/DDBJ databases">
        <authorList>
            <person name="Wallberg A."/>
        </authorList>
    </citation>
    <scope>NUCLEOTIDE SEQUENCE [LARGE SCALE GENOMIC DNA]</scope>
</reference>
<comment type="caution">
    <text evidence="2">The sequence shown here is derived from an EMBL/GenBank/DDBJ whole genome shotgun (WGS) entry which is preliminary data.</text>
</comment>
<evidence type="ECO:0000313" key="2">
    <source>
        <dbReference type="EMBL" id="CAL4092395.1"/>
    </source>
</evidence>
<organism evidence="2 3">
    <name type="scientific">Meganyctiphanes norvegica</name>
    <name type="common">Northern krill</name>
    <name type="synonym">Thysanopoda norvegica</name>
    <dbReference type="NCBI Taxonomy" id="48144"/>
    <lineage>
        <taxon>Eukaryota</taxon>
        <taxon>Metazoa</taxon>
        <taxon>Ecdysozoa</taxon>
        <taxon>Arthropoda</taxon>
        <taxon>Crustacea</taxon>
        <taxon>Multicrustacea</taxon>
        <taxon>Malacostraca</taxon>
        <taxon>Eumalacostraca</taxon>
        <taxon>Eucarida</taxon>
        <taxon>Euphausiacea</taxon>
        <taxon>Euphausiidae</taxon>
        <taxon>Meganyctiphanes</taxon>
    </lineage>
</organism>
<proteinExistence type="predicted"/>